<keyword evidence="3" id="KW-1185">Reference proteome</keyword>
<organism evidence="2 3">
    <name type="scientific">Rhodofomes roseus</name>
    <dbReference type="NCBI Taxonomy" id="34475"/>
    <lineage>
        <taxon>Eukaryota</taxon>
        <taxon>Fungi</taxon>
        <taxon>Dikarya</taxon>
        <taxon>Basidiomycota</taxon>
        <taxon>Agaricomycotina</taxon>
        <taxon>Agaricomycetes</taxon>
        <taxon>Polyporales</taxon>
        <taxon>Rhodofomes</taxon>
    </lineage>
</organism>
<reference evidence="2 3" key="1">
    <citation type="journal article" date="2021" name="Environ. Microbiol.">
        <title>Gene family expansions and transcriptome signatures uncover fungal adaptations to wood decay.</title>
        <authorList>
            <person name="Hage H."/>
            <person name="Miyauchi S."/>
            <person name="Viragh M."/>
            <person name="Drula E."/>
            <person name="Min B."/>
            <person name="Chaduli D."/>
            <person name="Navarro D."/>
            <person name="Favel A."/>
            <person name="Norest M."/>
            <person name="Lesage-Meessen L."/>
            <person name="Balint B."/>
            <person name="Merenyi Z."/>
            <person name="de Eugenio L."/>
            <person name="Morin E."/>
            <person name="Martinez A.T."/>
            <person name="Baldrian P."/>
            <person name="Stursova M."/>
            <person name="Martinez M.J."/>
            <person name="Novotny C."/>
            <person name="Magnuson J.K."/>
            <person name="Spatafora J.W."/>
            <person name="Maurice S."/>
            <person name="Pangilinan J."/>
            <person name="Andreopoulos W."/>
            <person name="LaButti K."/>
            <person name="Hundley H."/>
            <person name="Na H."/>
            <person name="Kuo A."/>
            <person name="Barry K."/>
            <person name="Lipzen A."/>
            <person name="Henrissat B."/>
            <person name="Riley R."/>
            <person name="Ahrendt S."/>
            <person name="Nagy L.G."/>
            <person name="Grigoriev I.V."/>
            <person name="Martin F."/>
            <person name="Rosso M.N."/>
        </authorList>
    </citation>
    <scope>NUCLEOTIDE SEQUENCE [LARGE SCALE GENOMIC DNA]</scope>
    <source>
        <strain evidence="2 3">CIRM-BRFM 1785</strain>
    </source>
</reference>
<dbReference type="GeneID" id="71997151"/>
<evidence type="ECO:0000256" key="1">
    <source>
        <dbReference type="SAM" id="SignalP"/>
    </source>
</evidence>
<protein>
    <recommendedName>
        <fullName evidence="4">Secreted protein</fullName>
    </recommendedName>
</protein>
<feature type="chain" id="PRO_5045679234" description="Secreted protein" evidence="1">
    <location>
        <begin position="28"/>
        <end position="136"/>
    </location>
</feature>
<name>A0ABQ8KB49_9APHY</name>
<dbReference type="RefSeq" id="XP_047777273.1">
    <property type="nucleotide sequence ID" value="XM_047916419.1"/>
</dbReference>
<sequence>MNATPFDRCCLLFAFLAIPVLVCLVSSSSSNLTPHATCVYIILFVLSCALTPPQEEEWRPFSHRSIAHARLDLTATMYSQSSIVQKCTSERLTWNVRVERPYVRTVRTGAPRPPPLPLSARQLSAGLAGVRMRAAP</sequence>
<evidence type="ECO:0000313" key="2">
    <source>
        <dbReference type="EMBL" id="KAH9834787.1"/>
    </source>
</evidence>
<proteinExistence type="predicted"/>
<dbReference type="Proteomes" id="UP000814176">
    <property type="component" value="Unassembled WGS sequence"/>
</dbReference>
<feature type="signal peptide" evidence="1">
    <location>
        <begin position="1"/>
        <end position="27"/>
    </location>
</feature>
<evidence type="ECO:0000313" key="3">
    <source>
        <dbReference type="Proteomes" id="UP000814176"/>
    </source>
</evidence>
<keyword evidence="1" id="KW-0732">Signal</keyword>
<comment type="caution">
    <text evidence="2">The sequence shown here is derived from an EMBL/GenBank/DDBJ whole genome shotgun (WGS) entry which is preliminary data.</text>
</comment>
<accession>A0ABQ8KB49</accession>
<evidence type="ECO:0008006" key="4">
    <source>
        <dbReference type="Google" id="ProtNLM"/>
    </source>
</evidence>
<gene>
    <name evidence="2" type="ORF">C8Q71DRAFT_124633</name>
</gene>
<dbReference type="EMBL" id="JADCUA010000014">
    <property type="protein sequence ID" value="KAH9834787.1"/>
    <property type="molecule type" value="Genomic_DNA"/>
</dbReference>